<name>A0A6J6E236_9ZZZZ</name>
<dbReference type="Pfam" id="PF09995">
    <property type="entry name" value="MPAB_Lcp_cat"/>
    <property type="match status" value="1"/>
</dbReference>
<dbReference type="PANTHER" id="PTHR36151">
    <property type="entry name" value="BLR2777 PROTEIN"/>
    <property type="match status" value="1"/>
</dbReference>
<protein>
    <submittedName>
        <fullName evidence="2">Unannotated protein</fullName>
    </submittedName>
</protein>
<evidence type="ECO:0000313" key="2">
    <source>
        <dbReference type="EMBL" id="CAB4569846.1"/>
    </source>
</evidence>
<accession>A0A6J6E236</accession>
<evidence type="ECO:0000259" key="1">
    <source>
        <dbReference type="Pfam" id="PF09995"/>
    </source>
</evidence>
<reference evidence="2" key="1">
    <citation type="submission" date="2020-05" db="EMBL/GenBank/DDBJ databases">
        <authorList>
            <person name="Chiriac C."/>
            <person name="Salcher M."/>
            <person name="Ghai R."/>
            <person name="Kavagutti S V."/>
        </authorList>
    </citation>
    <scope>NUCLEOTIDE SEQUENCE</scope>
</reference>
<dbReference type="AlphaFoldDB" id="A0A6J6E236"/>
<dbReference type="InterPro" id="IPR018713">
    <property type="entry name" value="MPAB/Lcp_cat_dom"/>
</dbReference>
<sequence length="286" mass="31390">MTTPALEPARAWLAGQIRQRVIGDEPDQKAAAIMTAPGPRWFDDDRPIRRVHADASMFVGGLRALLLQSLHPLAMAGVAQHSDYRRDPWGRLQRTADFLAATTFAPIPVAERSIAAVKKVHERVVGTASDGRPYSANDPHLLRWVHVCEVDSFLVAYQRYGSAPLSDADADGYVKDTSLVARKLGVNEPPTSVRELKAELREYRPELHGTKEARDAARFLLLEPPLPLAARAPYAVLGAAAISLLPAWTRWPLRLPFLPVSETVLVRPAGAAITQLIRWSLTPTAA</sequence>
<gene>
    <name evidence="2" type="ORF">UFOPK1493_02315</name>
</gene>
<organism evidence="2">
    <name type="scientific">freshwater metagenome</name>
    <dbReference type="NCBI Taxonomy" id="449393"/>
    <lineage>
        <taxon>unclassified sequences</taxon>
        <taxon>metagenomes</taxon>
        <taxon>ecological metagenomes</taxon>
    </lineage>
</organism>
<dbReference type="PANTHER" id="PTHR36151:SF3">
    <property type="entry name" value="ER-BOUND OXYGENASE MPAB_MPAB'_RUBBER OXYGENASE CATALYTIC DOMAIN-CONTAINING PROTEIN"/>
    <property type="match status" value="1"/>
</dbReference>
<dbReference type="GO" id="GO:0016491">
    <property type="term" value="F:oxidoreductase activity"/>
    <property type="evidence" value="ECO:0007669"/>
    <property type="project" value="InterPro"/>
</dbReference>
<proteinExistence type="predicted"/>
<dbReference type="EMBL" id="CAEZSR010000091">
    <property type="protein sequence ID" value="CAB4569846.1"/>
    <property type="molecule type" value="Genomic_DNA"/>
</dbReference>
<feature type="domain" description="ER-bound oxygenase mpaB/mpaB'/Rubber oxygenase catalytic" evidence="1">
    <location>
        <begin position="49"/>
        <end position="272"/>
    </location>
</feature>